<comment type="caution">
    <text evidence="2">The sequence shown here is derived from an EMBL/GenBank/DDBJ whole genome shotgun (WGS) entry which is preliminary data.</text>
</comment>
<name>A0AAV5LFF7_9ROSI</name>
<sequence>MASSKKWAFFISTIASFMYFFVIIFQIPLFRVPCRSGICTSPIEVTSSQLIATEVYPAFIVKALLYPGAIANAIINKKTIPSYRRLLNFYNFTYVKKAHATADLQRLEVLVGSYLSIAGAFFGLIRPARVSLFGTLLLIWGLLKEMFSSRNYANGIIPRRAVYINPTMLLAVVCAFLSIRKDHIMFARKYMSIFTIFGSYIVSGVMSGSLTSRVKSEAT</sequence>
<evidence type="ECO:0000256" key="1">
    <source>
        <dbReference type="SAM" id="Phobius"/>
    </source>
</evidence>
<keyword evidence="3" id="KW-1185">Reference proteome</keyword>
<feature type="transmembrane region" description="Helical" evidence="1">
    <location>
        <begin position="114"/>
        <end position="142"/>
    </location>
</feature>
<dbReference type="Proteomes" id="UP001054252">
    <property type="component" value="Unassembled WGS sequence"/>
</dbReference>
<accession>A0AAV5LFF7</accession>
<dbReference type="PANTHER" id="PTHR35288">
    <property type="entry name" value="TAIL FIBER"/>
    <property type="match status" value="1"/>
</dbReference>
<evidence type="ECO:0000313" key="3">
    <source>
        <dbReference type="Proteomes" id="UP001054252"/>
    </source>
</evidence>
<reference evidence="2 3" key="1">
    <citation type="journal article" date="2021" name="Commun. Biol.">
        <title>The genome of Shorea leprosula (Dipterocarpaceae) highlights the ecological relevance of drought in aseasonal tropical rainforests.</title>
        <authorList>
            <person name="Ng K.K.S."/>
            <person name="Kobayashi M.J."/>
            <person name="Fawcett J.A."/>
            <person name="Hatakeyama M."/>
            <person name="Paape T."/>
            <person name="Ng C.H."/>
            <person name="Ang C.C."/>
            <person name="Tnah L.H."/>
            <person name="Lee C.T."/>
            <person name="Nishiyama T."/>
            <person name="Sese J."/>
            <person name="O'Brien M.J."/>
            <person name="Copetti D."/>
            <person name="Mohd Noor M.I."/>
            <person name="Ong R.C."/>
            <person name="Putra M."/>
            <person name="Sireger I.Z."/>
            <person name="Indrioko S."/>
            <person name="Kosugi Y."/>
            <person name="Izuno A."/>
            <person name="Isagi Y."/>
            <person name="Lee S.L."/>
            <person name="Shimizu K.K."/>
        </authorList>
    </citation>
    <scope>NUCLEOTIDE SEQUENCE [LARGE SCALE GENOMIC DNA]</scope>
    <source>
        <strain evidence="2">214</strain>
    </source>
</reference>
<organism evidence="2 3">
    <name type="scientific">Rubroshorea leprosula</name>
    <dbReference type="NCBI Taxonomy" id="152421"/>
    <lineage>
        <taxon>Eukaryota</taxon>
        <taxon>Viridiplantae</taxon>
        <taxon>Streptophyta</taxon>
        <taxon>Embryophyta</taxon>
        <taxon>Tracheophyta</taxon>
        <taxon>Spermatophyta</taxon>
        <taxon>Magnoliopsida</taxon>
        <taxon>eudicotyledons</taxon>
        <taxon>Gunneridae</taxon>
        <taxon>Pentapetalae</taxon>
        <taxon>rosids</taxon>
        <taxon>malvids</taxon>
        <taxon>Malvales</taxon>
        <taxon>Dipterocarpaceae</taxon>
        <taxon>Rubroshorea</taxon>
    </lineage>
</organism>
<dbReference type="AlphaFoldDB" id="A0AAV5LFF7"/>
<proteinExistence type="predicted"/>
<dbReference type="PANTHER" id="PTHR35288:SF2">
    <property type="entry name" value="TRANSMEMBRANE PROTEIN"/>
    <property type="match status" value="1"/>
</dbReference>
<keyword evidence="1" id="KW-0812">Transmembrane</keyword>
<dbReference type="EMBL" id="BPVZ01000113">
    <property type="protein sequence ID" value="GKV35820.1"/>
    <property type="molecule type" value="Genomic_DNA"/>
</dbReference>
<feature type="transmembrane region" description="Helical" evidence="1">
    <location>
        <begin position="55"/>
        <end position="75"/>
    </location>
</feature>
<gene>
    <name evidence="2" type="ORF">SLEP1_g44031</name>
</gene>
<feature type="transmembrane region" description="Helical" evidence="1">
    <location>
        <begin position="191"/>
        <end position="210"/>
    </location>
</feature>
<feature type="transmembrane region" description="Helical" evidence="1">
    <location>
        <begin position="7"/>
        <end position="27"/>
    </location>
</feature>
<evidence type="ECO:0000313" key="2">
    <source>
        <dbReference type="EMBL" id="GKV35820.1"/>
    </source>
</evidence>
<feature type="transmembrane region" description="Helical" evidence="1">
    <location>
        <begin position="162"/>
        <end position="179"/>
    </location>
</feature>
<keyword evidence="1" id="KW-0472">Membrane</keyword>
<keyword evidence="1" id="KW-1133">Transmembrane helix</keyword>
<protein>
    <submittedName>
        <fullName evidence="2">Uncharacterized protein</fullName>
    </submittedName>
</protein>